<dbReference type="EMBL" id="CP042430">
    <property type="protein sequence ID" value="QEC49487.1"/>
    <property type="molecule type" value="Genomic_DNA"/>
</dbReference>
<feature type="region of interest" description="Disordered" evidence="1">
    <location>
        <begin position="106"/>
        <end position="152"/>
    </location>
</feature>
<reference evidence="2 3" key="1">
    <citation type="journal article" date="2018" name="J. Microbiol.">
        <title>Baekduia soli gen. nov., sp. nov., a novel bacterium isolated from the soil of Baekdu Mountain and proposal of a novel family name, Baekduiaceae fam. nov.</title>
        <authorList>
            <person name="An D.S."/>
            <person name="Siddiqi M.Z."/>
            <person name="Kim K.H."/>
            <person name="Yu H.S."/>
            <person name="Im W.T."/>
        </authorList>
    </citation>
    <scope>NUCLEOTIDE SEQUENCE [LARGE SCALE GENOMIC DNA]</scope>
    <source>
        <strain evidence="2 3">BR7-21</strain>
    </source>
</reference>
<dbReference type="Proteomes" id="UP000321805">
    <property type="component" value="Chromosome"/>
</dbReference>
<keyword evidence="3" id="KW-1185">Reference proteome</keyword>
<evidence type="ECO:0000313" key="3">
    <source>
        <dbReference type="Proteomes" id="UP000321805"/>
    </source>
</evidence>
<dbReference type="AlphaFoldDB" id="A0A5B8U937"/>
<dbReference type="RefSeq" id="WP_146921850.1">
    <property type="nucleotide sequence ID" value="NZ_CP042430.1"/>
</dbReference>
<dbReference type="OrthoDB" id="5244503at2"/>
<feature type="compositionally biased region" description="Low complexity" evidence="1">
    <location>
        <begin position="125"/>
        <end position="142"/>
    </location>
</feature>
<organism evidence="2 3">
    <name type="scientific">Baekduia soli</name>
    <dbReference type="NCBI Taxonomy" id="496014"/>
    <lineage>
        <taxon>Bacteria</taxon>
        <taxon>Bacillati</taxon>
        <taxon>Actinomycetota</taxon>
        <taxon>Thermoleophilia</taxon>
        <taxon>Solirubrobacterales</taxon>
        <taxon>Baekduiaceae</taxon>
        <taxon>Baekduia</taxon>
    </lineage>
</organism>
<evidence type="ECO:0000256" key="1">
    <source>
        <dbReference type="SAM" id="MobiDB-lite"/>
    </source>
</evidence>
<feature type="compositionally biased region" description="Low complexity" evidence="1">
    <location>
        <begin position="106"/>
        <end position="115"/>
    </location>
</feature>
<name>A0A5B8U937_9ACTN</name>
<accession>A0A5B8U937</accession>
<gene>
    <name evidence="2" type="ORF">FSW04_19225</name>
</gene>
<evidence type="ECO:0000313" key="2">
    <source>
        <dbReference type="EMBL" id="QEC49487.1"/>
    </source>
</evidence>
<evidence type="ECO:0008006" key="4">
    <source>
        <dbReference type="Google" id="ProtNLM"/>
    </source>
</evidence>
<dbReference type="KEGG" id="bsol:FSW04_19225"/>
<sequence length="152" mass="15732">MTDNPQQPPANEAEMRAAYEAQLEQQLRQLRVEDVIVQTIVTLVNLGGRRAGLAPGTEDERDPEQLRLAIEGARALLPLIEAELGPDGKAIRDALSQLQLAYAQLAAGAGAAPGTPGEPAPPRAAGPASSRPARAPRSPADACGCPVSSTAV</sequence>
<proteinExistence type="predicted"/>
<protein>
    <recommendedName>
        <fullName evidence="4">DUF1844 domain-containing protein</fullName>
    </recommendedName>
</protein>